<evidence type="ECO:0000313" key="14">
    <source>
        <dbReference type="Proteomes" id="UP000225706"/>
    </source>
</evidence>
<dbReference type="GO" id="GO:0005886">
    <property type="term" value="C:plasma membrane"/>
    <property type="evidence" value="ECO:0007669"/>
    <property type="project" value="TreeGrafter"/>
</dbReference>
<dbReference type="PANTHER" id="PTHR21014:SF6">
    <property type="entry name" value="PHOSPHATIDYLINOSITOL-4,5-BISPHOSPHATE 4-PHOSPHATASE"/>
    <property type="match status" value="1"/>
</dbReference>
<sequence length="272" mass="29193">MAANIGDSTGPAAPPEPDSSENAPLLQGQDDQNENMGPPPPFVANAPPIIPGMPPPAYSEMPPPYTPPMSMNTEPSVICRVCQQLIYIKGREHQRVVKCAHCQEATPIKAPPAGKKYIRCPCNALLTCKVSSVRISCPRVNCKRIINLAAPPMLPPAATLPAITRSQFRVTCGHCNEIFVFHTTSHLARCPHCRRISSVGPHFARTRATIFAVIGFIFLAAGIGVTVGTLDLARDSGGIYVVWIGAFVAGILNLIRSCYYCTMTVSSIEGES</sequence>
<organism evidence="13 14">
    <name type="scientific">Stylophora pistillata</name>
    <name type="common">Smooth cauliflower coral</name>
    <dbReference type="NCBI Taxonomy" id="50429"/>
    <lineage>
        <taxon>Eukaryota</taxon>
        <taxon>Metazoa</taxon>
        <taxon>Cnidaria</taxon>
        <taxon>Anthozoa</taxon>
        <taxon>Hexacorallia</taxon>
        <taxon>Scleractinia</taxon>
        <taxon>Astrocoeniina</taxon>
        <taxon>Pocilloporidae</taxon>
        <taxon>Stylophora</taxon>
    </lineage>
</organism>
<gene>
    <name evidence="13" type="primary">Tmem55a</name>
    <name evidence="13" type="ORF">AWC38_SpisGene11740</name>
</gene>
<accession>A0A2B4S1C9</accession>
<evidence type="ECO:0000256" key="4">
    <source>
        <dbReference type="ARBA" id="ARBA00012936"/>
    </source>
</evidence>
<feature type="region of interest" description="Disordered" evidence="12">
    <location>
        <begin position="1"/>
        <end position="49"/>
    </location>
</feature>
<comment type="subcellular location">
    <subcellularLocation>
        <location evidence="2 11">Late endosome membrane</location>
        <topology evidence="2 11">Multi-pass membrane protein</topology>
    </subcellularLocation>
    <subcellularLocation>
        <location evidence="3 11">Lysosome membrane</location>
        <topology evidence="3 11">Multi-pass membrane protein</topology>
    </subcellularLocation>
</comment>
<evidence type="ECO:0000256" key="9">
    <source>
        <dbReference type="ARBA" id="ARBA00023136"/>
    </source>
</evidence>
<name>A0A2B4S1C9_STYPI</name>
<dbReference type="AlphaFoldDB" id="A0A2B4S1C9"/>
<feature type="transmembrane region" description="Helical" evidence="11">
    <location>
        <begin position="208"/>
        <end position="230"/>
    </location>
</feature>
<dbReference type="GO" id="GO:0030670">
    <property type="term" value="C:phagocytic vesicle membrane"/>
    <property type="evidence" value="ECO:0007669"/>
    <property type="project" value="TreeGrafter"/>
</dbReference>
<dbReference type="GO" id="GO:0046856">
    <property type="term" value="P:phosphatidylinositol dephosphorylation"/>
    <property type="evidence" value="ECO:0007669"/>
    <property type="project" value="InterPro"/>
</dbReference>
<keyword evidence="5 11" id="KW-0812">Transmembrane</keyword>
<dbReference type="OrthoDB" id="9939933at2759"/>
<evidence type="ECO:0000256" key="12">
    <source>
        <dbReference type="SAM" id="MobiDB-lite"/>
    </source>
</evidence>
<dbReference type="GO" id="GO:0034597">
    <property type="term" value="F:phosphatidylinositol-4,5-bisphosphate 4-phosphatase activity"/>
    <property type="evidence" value="ECO:0007669"/>
    <property type="project" value="UniProtKB-EC"/>
</dbReference>
<comment type="function">
    <text evidence="11">Catalyzes the hydrolysis of phosphatidylinositol-4,5-bisphosphate (PtdIns-4,5-P2) to phosphatidylinositol-4-phosphate (PtdIns-4-P).</text>
</comment>
<feature type="transmembrane region" description="Helical" evidence="11">
    <location>
        <begin position="236"/>
        <end position="255"/>
    </location>
</feature>
<dbReference type="Proteomes" id="UP000225706">
    <property type="component" value="Unassembled WGS sequence"/>
</dbReference>
<keyword evidence="9 11" id="KW-0472">Membrane</keyword>
<feature type="compositionally biased region" description="Pro residues" evidence="12">
    <location>
        <begin position="37"/>
        <end position="49"/>
    </location>
</feature>
<keyword evidence="6 11" id="KW-0967">Endosome</keyword>
<evidence type="ECO:0000256" key="7">
    <source>
        <dbReference type="ARBA" id="ARBA00022801"/>
    </source>
</evidence>
<dbReference type="GO" id="GO:0005765">
    <property type="term" value="C:lysosomal membrane"/>
    <property type="evidence" value="ECO:0007669"/>
    <property type="project" value="UniProtKB-SubCell"/>
</dbReference>
<keyword evidence="10 11" id="KW-0458">Lysosome</keyword>
<dbReference type="Pfam" id="PF09788">
    <property type="entry name" value="Tmemb_55A"/>
    <property type="match status" value="1"/>
</dbReference>
<evidence type="ECO:0000256" key="2">
    <source>
        <dbReference type="ARBA" id="ARBA00004107"/>
    </source>
</evidence>
<keyword evidence="8 11" id="KW-1133">Transmembrane helix</keyword>
<dbReference type="STRING" id="50429.A0A2B4S1C9"/>
<dbReference type="InterPro" id="IPR019178">
    <property type="entry name" value="PtdIns-P2-Ptase"/>
</dbReference>
<comment type="caution">
    <text evidence="13">The sequence shown here is derived from an EMBL/GenBank/DDBJ whole genome shotgun (WGS) entry which is preliminary data.</text>
</comment>
<evidence type="ECO:0000256" key="10">
    <source>
        <dbReference type="ARBA" id="ARBA00023228"/>
    </source>
</evidence>
<dbReference type="GO" id="GO:0031902">
    <property type="term" value="C:late endosome membrane"/>
    <property type="evidence" value="ECO:0007669"/>
    <property type="project" value="UniProtKB-SubCell"/>
</dbReference>
<proteinExistence type="predicted"/>
<comment type="catalytic activity">
    <reaction evidence="1 11">
        <text>a 1,2-diacyl-sn-glycero-3-phospho-(1D-myo-inositol-4,5-bisphosphate) + H2O = a 1,2-diacyl-sn-glycero-3-phospho-(1D-myo-inositol-5-phosphate) + phosphate</text>
        <dbReference type="Rhea" id="RHEA:25674"/>
        <dbReference type="ChEBI" id="CHEBI:15377"/>
        <dbReference type="ChEBI" id="CHEBI:43474"/>
        <dbReference type="ChEBI" id="CHEBI:57795"/>
        <dbReference type="ChEBI" id="CHEBI:58456"/>
        <dbReference type="EC" id="3.1.3.78"/>
    </reaction>
</comment>
<dbReference type="PANTHER" id="PTHR21014">
    <property type="entry name" value="PHOSPHATIDYLINOSITOL-4,5-BISPHOSPHATE 4-PHOSPHATASE"/>
    <property type="match status" value="1"/>
</dbReference>
<keyword evidence="7 11" id="KW-0378">Hydrolase</keyword>
<evidence type="ECO:0000256" key="11">
    <source>
        <dbReference type="RuleBase" id="RU365008"/>
    </source>
</evidence>
<protein>
    <recommendedName>
        <fullName evidence="4 11">Phosphatidylinositol-4,5-bisphosphate 4-phosphatase</fullName>
        <ecNumber evidence="4 11">3.1.3.78</ecNumber>
    </recommendedName>
</protein>
<keyword evidence="14" id="KW-1185">Reference proteome</keyword>
<evidence type="ECO:0000256" key="5">
    <source>
        <dbReference type="ARBA" id="ARBA00022692"/>
    </source>
</evidence>
<dbReference type="EC" id="3.1.3.78" evidence="4 11"/>
<evidence type="ECO:0000313" key="13">
    <source>
        <dbReference type="EMBL" id="PFX23711.1"/>
    </source>
</evidence>
<evidence type="ECO:0000256" key="1">
    <source>
        <dbReference type="ARBA" id="ARBA00001261"/>
    </source>
</evidence>
<evidence type="ECO:0000256" key="8">
    <source>
        <dbReference type="ARBA" id="ARBA00022989"/>
    </source>
</evidence>
<reference evidence="14" key="1">
    <citation type="journal article" date="2017" name="bioRxiv">
        <title>Comparative analysis of the genomes of Stylophora pistillata and Acropora digitifera provides evidence for extensive differences between species of corals.</title>
        <authorList>
            <person name="Voolstra C.R."/>
            <person name="Li Y."/>
            <person name="Liew Y.J."/>
            <person name="Baumgarten S."/>
            <person name="Zoccola D."/>
            <person name="Flot J.-F."/>
            <person name="Tambutte S."/>
            <person name="Allemand D."/>
            <person name="Aranda M."/>
        </authorList>
    </citation>
    <scope>NUCLEOTIDE SEQUENCE [LARGE SCALE GENOMIC DNA]</scope>
</reference>
<dbReference type="EMBL" id="LSMT01000199">
    <property type="protein sequence ID" value="PFX23711.1"/>
    <property type="molecule type" value="Genomic_DNA"/>
</dbReference>
<evidence type="ECO:0000256" key="3">
    <source>
        <dbReference type="ARBA" id="ARBA00004155"/>
    </source>
</evidence>
<evidence type="ECO:0000256" key="6">
    <source>
        <dbReference type="ARBA" id="ARBA00022753"/>
    </source>
</evidence>